<dbReference type="AlphaFoldDB" id="A0A239LZR9"/>
<organism evidence="1 2">
    <name type="scientific">Ekhidna lutea</name>
    <dbReference type="NCBI Taxonomy" id="447679"/>
    <lineage>
        <taxon>Bacteria</taxon>
        <taxon>Pseudomonadati</taxon>
        <taxon>Bacteroidota</taxon>
        <taxon>Cytophagia</taxon>
        <taxon>Cytophagales</taxon>
        <taxon>Reichenbachiellaceae</taxon>
        <taxon>Ekhidna</taxon>
    </lineage>
</organism>
<keyword evidence="2" id="KW-1185">Reference proteome</keyword>
<evidence type="ECO:0000313" key="1">
    <source>
        <dbReference type="EMBL" id="SNT35941.1"/>
    </source>
</evidence>
<dbReference type="PROSITE" id="PS51257">
    <property type="entry name" value="PROKAR_LIPOPROTEIN"/>
    <property type="match status" value="1"/>
</dbReference>
<accession>A0A239LZR9</accession>
<gene>
    <name evidence="1" type="ORF">SAMN05421640_3529</name>
</gene>
<name>A0A239LZR9_EKHLU</name>
<reference evidence="1 2" key="1">
    <citation type="submission" date="2017-06" db="EMBL/GenBank/DDBJ databases">
        <authorList>
            <person name="Kim H.J."/>
            <person name="Triplett B.A."/>
        </authorList>
    </citation>
    <scope>NUCLEOTIDE SEQUENCE [LARGE SCALE GENOMIC DNA]</scope>
    <source>
        <strain evidence="1 2">DSM 19307</strain>
    </source>
</reference>
<dbReference type="Proteomes" id="UP000198393">
    <property type="component" value="Unassembled WGS sequence"/>
</dbReference>
<protein>
    <submittedName>
        <fullName evidence="1">Uncharacterized protein</fullName>
    </submittedName>
</protein>
<dbReference type="EMBL" id="FZPD01000006">
    <property type="protein sequence ID" value="SNT35941.1"/>
    <property type="molecule type" value="Genomic_DNA"/>
</dbReference>
<proteinExistence type="predicted"/>
<dbReference type="RefSeq" id="WP_144017477.1">
    <property type="nucleotide sequence ID" value="NZ_FZPD01000006.1"/>
</dbReference>
<evidence type="ECO:0000313" key="2">
    <source>
        <dbReference type="Proteomes" id="UP000198393"/>
    </source>
</evidence>
<sequence length="176" mass="20373">MKHLTITLAIVSLVLLSSCYQDDFTPCVNRNEVYYNDTLILEASEYGKYEEVSNEISRYDFLINYCISNKEVLERCGYPDYTRLDPVVDLNIYTIDSETQESINANRFFTYTWFSVYARVSVDALLDSNNYVFDYCDQFLLFRPDSVPQSFYLKGEVVLASGDTLISQLPLITLVE</sequence>